<dbReference type="InterPro" id="IPR013766">
    <property type="entry name" value="Thioredoxin_domain"/>
</dbReference>
<evidence type="ECO:0000313" key="3">
    <source>
        <dbReference type="Proteomes" id="UP001595593"/>
    </source>
</evidence>
<dbReference type="EMBL" id="JBHRTN010000008">
    <property type="protein sequence ID" value="MFC3124933.1"/>
    <property type="molecule type" value="Genomic_DNA"/>
</dbReference>
<dbReference type="InterPro" id="IPR036249">
    <property type="entry name" value="Thioredoxin-like_sf"/>
</dbReference>
<comment type="caution">
    <text evidence="2">The sequence shown here is derived from an EMBL/GenBank/DDBJ whole genome shotgun (WGS) entry which is preliminary data.</text>
</comment>
<dbReference type="Gene3D" id="3.40.30.10">
    <property type="entry name" value="Glutaredoxin"/>
    <property type="match status" value="1"/>
</dbReference>
<name>A0ABV7FZ93_9PROT</name>
<dbReference type="InterPro" id="IPR047262">
    <property type="entry name" value="PRX-like1"/>
</dbReference>
<dbReference type="Pfam" id="PF00578">
    <property type="entry name" value="AhpC-TSA"/>
    <property type="match status" value="1"/>
</dbReference>
<dbReference type="SUPFAM" id="SSF52833">
    <property type="entry name" value="Thioredoxin-like"/>
    <property type="match status" value="1"/>
</dbReference>
<accession>A0ABV7FZ93</accession>
<dbReference type="PROSITE" id="PS51352">
    <property type="entry name" value="THIOREDOXIN_2"/>
    <property type="match status" value="1"/>
</dbReference>
<protein>
    <submittedName>
        <fullName evidence="2">Redoxin domain-containing protein</fullName>
    </submittedName>
</protein>
<feature type="domain" description="Thioredoxin" evidence="1">
    <location>
        <begin position="39"/>
        <end position="191"/>
    </location>
</feature>
<dbReference type="PANTHER" id="PTHR43640:SF1">
    <property type="entry name" value="THIOREDOXIN-DEPENDENT PEROXIREDOXIN"/>
    <property type="match status" value="1"/>
</dbReference>
<organism evidence="2 3">
    <name type="scientific">Teichococcus globiformis</name>
    <dbReference type="NCBI Taxonomy" id="2307229"/>
    <lineage>
        <taxon>Bacteria</taxon>
        <taxon>Pseudomonadati</taxon>
        <taxon>Pseudomonadota</taxon>
        <taxon>Alphaproteobacteria</taxon>
        <taxon>Acetobacterales</taxon>
        <taxon>Roseomonadaceae</taxon>
        <taxon>Roseomonas</taxon>
    </lineage>
</organism>
<dbReference type="PROSITE" id="PS51318">
    <property type="entry name" value="TAT"/>
    <property type="match status" value="1"/>
</dbReference>
<dbReference type="RefSeq" id="WP_379595357.1">
    <property type="nucleotide sequence ID" value="NZ_JBHRTN010000008.1"/>
</dbReference>
<dbReference type="PANTHER" id="PTHR43640">
    <property type="entry name" value="OS07G0260300 PROTEIN"/>
    <property type="match status" value="1"/>
</dbReference>
<proteinExistence type="predicted"/>
<evidence type="ECO:0000313" key="2">
    <source>
        <dbReference type="EMBL" id="MFC3124933.1"/>
    </source>
</evidence>
<gene>
    <name evidence="2" type="ORF">ACFOD4_07670</name>
</gene>
<reference evidence="3" key="1">
    <citation type="journal article" date="2019" name="Int. J. Syst. Evol. Microbiol.">
        <title>The Global Catalogue of Microorganisms (GCM) 10K type strain sequencing project: providing services to taxonomists for standard genome sequencing and annotation.</title>
        <authorList>
            <consortium name="The Broad Institute Genomics Platform"/>
            <consortium name="The Broad Institute Genome Sequencing Center for Infectious Disease"/>
            <person name="Wu L."/>
            <person name="Ma J."/>
        </authorList>
    </citation>
    <scope>NUCLEOTIDE SEQUENCE [LARGE SCALE GENOMIC DNA]</scope>
    <source>
        <strain evidence="3">KCTC 52094</strain>
    </source>
</reference>
<dbReference type="Proteomes" id="UP001595593">
    <property type="component" value="Unassembled WGS sequence"/>
</dbReference>
<dbReference type="InterPro" id="IPR000866">
    <property type="entry name" value="AhpC/TSA"/>
</dbReference>
<evidence type="ECO:0000259" key="1">
    <source>
        <dbReference type="PROSITE" id="PS51352"/>
    </source>
</evidence>
<keyword evidence="3" id="KW-1185">Reference proteome</keyword>
<dbReference type="InterPro" id="IPR006311">
    <property type="entry name" value="TAT_signal"/>
</dbReference>
<sequence>MMKTPAILPHAGRRELILGAAGLAGAGLLLRGTPAAAAPRIGQAAPDFSRPDSHGGTRSLSALRGKLVVLEWTNHDCPFVMKHYGASNMQNLQREVADAGGVWLSVISSAPGEQGHVPAAQANELTRSREAAPTAVLLDPEGEMGRAYNAQTTPHMYIISAEGTLLYMGGIDSIASTRVEDLQKATPHFRNAFQAVREGRPVQNAVTRPYGCNVKYAA</sequence>